<evidence type="ECO:0000259" key="5">
    <source>
        <dbReference type="Pfam" id="PF03168"/>
    </source>
</evidence>
<comment type="subcellular location">
    <subcellularLocation>
        <location evidence="1">Membrane</location>
        <topology evidence="1">Single-pass membrane protein</topology>
    </subcellularLocation>
</comment>
<evidence type="ECO:0000256" key="3">
    <source>
        <dbReference type="ARBA" id="ARBA00022989"/>
    </source>
</evidence>
<sequence>MTFDTLKVGTASNASFNMRFDVQFRIKNKNFGKFDYDYSSVDYYYRGTKLSNVFIARGDVRARSTEKIDVSYANMDSSRLGTVANSSLTTDIGNGILPLQRCPSWMEK</sequence>
<keyword evidence="2" id="KW-0812">Transmembrane</keyword>
<dbReference type="GO" id="GO:0016020">
    <property type="term" value="C:membrane"/>
    <property type="evidence" value="ECO:0007669"/>
    <property type="project" value="UniProtKB-SubCell"/>
</dbReference>
<evidence type="ECO:0000256" key="2">
    <source>
        <dbReference type="ARBA" id="ARBA00022692"/>
    </source>
</evidence>
<evidence type="ECO:0000313" key="7">
    <source>
        <dbReference type="Proteomes" id="UP001370490"/>
    </source>
</evidence>
<dbReference type="EMBL" id="JBAMMX010000015">
    <property type="protein sequence ID" value="KAK6925892.1"/>
    <property type="molecule type" value="Genomic_DNA"/>
</dbReference>
<accession>A0AAN8Z5P6</accession>
<protein>
    <submittedName>
        <fullName evidence="6">Late embryogenesis abundant protein, LEA_2 subgroup</fullName>
    </submittedName>
</protein>
<dbReference type="PANTHER" id="PTHR31234">
    <property type="entry name" value="LATE EMBRYOGENESIS ABUNDANT (LEA) HYDROXYPROLINE-RICH GLYCOPROTEIN FAMILY"/>
    <property type="match status" value="1"/>
</dbReference>
<comment type="caution">
    <text evidence="6">The sequence shown here is derived from an EMBL/GenBank/DDBJ whole genome shotgun (WGS) entry which is preliminary data.</text>
</comment>
<keyword evidence="7" id="KW-1185">Reference proteome</keyword>
<evidence type="ECO:0000256" key="1">
    <source>
        <dbReference type="ARBA" id="ARBA00004167"/>
    </source>
</evidence>
<dbReference type="GO" id="GO:0098542">
    <property type="term" value="P:defense response to other organism"/>
    <property type="evidence" value="ECO:0007669"/>
    <property type="project" value="InterPro"/>
</dbReference>
<reference evidence="6 7" key="1">
    <citation type="submission" date="2023-12" db="EMBL/GenBank/DDBJ databases">
        <title>A high-quality genome assembly for Dillenia turbinata (Dilleniales).</title>
        <authorList>
            <person name="Chanderbali A."/>
        </authorList>
    </citation>
    <scope>NUCLEOTIDE SEQUENCE [LARGE SCALE GENOMIC DNA]</scope>
    <source>
        <strain evidence="6">LSX21</strain>
        <tissue evidence="6">Leaf</tissue>
    </source>
</reference>
<dbReference type="AlphaFoldDB" id="A0AAN8Z5P6"/>
<dbReference type="InterPro" id="IPR004864">
    <property type="entry name" value="LEA_2"/>
</dbReference>
<keyword evidence="4" id="KW-0472">Membrane</keyword>
<dbReference type="Pfam" id="PF03168">
    <property type="entry name" value="LEA_2"/>
    <property type="match status" value="1"/>
</dbReference>
<dbReference type="Proteomes" id="UP001370490">
    <property type="component" value="Unassembled WGS sequence"/>
</dbReference>
<proteinExistence type="predicted"/>
<name>A0AAN8Z5P6_9MAGN</name>
<gene>
    <name evidence="6" type="ORF">RJ641_007611</name>
</gene>
<evidence type="ECO:0000313" key="6">
    <source>
        <dbReference type="EMBL" id="KAK6925892.1"/>
    </source>
</evidence>
<feature type="domain" description="Late embryogenesis abundant protein LEA-2 subgroup" evidence="5">
    <location>
        <begin position="24"/>
        <end position="82"/>
    </location>
</feature>
<evidence type="ECO:0000256" key="4">
    <source>
        <dbReference type="ARBA" id="ARBA00023136"/>
    </source>
</evidence>
<keyword evidence="3" id="KW-1133">Transmembrane helix</keyword>
<dbReference type="PANTHER" id="PTHR31234:SF2">
    <property type="entry name" value="OS05G0199100 PROTEIN"/>
    <property type="match status" value="1"/>
</dbReference>
<organism evidence="6 7">
    <name type="scientific">Dillenia turbinata</name>
    <dbReference type="NCBI Taxonomy" id="194707"/>
    <lineage>
        <taxon>Eukaryota</taxon>
        <taxon>Viridiplantae</taxon>
        <taxon>Streptophyta</taxon>
        <taxon>Embryophyta</taxon>
        <taxon>Tracheophyta</taxon>
        <taxon>Spermatophyta</taxon>
        <taxon>Magnoliopsida</taxon>
        <taxon>eudicotyledons</taxon>
        <taxon>Gunneridae</taxon>
        <taxon>Pentapetalae</taxon>
        <taxon>Dilleniales</taxon>
        <taxon>Dilleniaceae</taxon>
        <taxon>Dillenia</taxon>
    </lineage>
</organism>
<dbReference type="InterPro" id="IPR044839">
    <property type="entry name" value="NDR1-like"/>
</dbReference>